<dbReference type="EMBL" id="LAZR01005838">
    <property type="protein sequence ID" value="KKM96755.1"/>
    <property type="molecule type" value="Genomic_DNA"/>
</dbReference>
<reference evidence="1" key="1">
    <citation type="journal article" date="2015" name="Nature">
        <title>Complex archaea that bridge the gap between prokaryotes and eukaryotes.</title>
        <authorList>
            <person name="Spang A."/>
            <person name="Saw J.H."/>
            <person name="Jorgensen S.L."/>
            <person name="Zaremba-Niedzwiedzka K."/>
            <person name="Martijn J."/>
            <person name="Lind A.E."/>
            <person name="van Eijk R."/>
            <person name="Schleper C."/>
            <person name="Guy L."/>
            <person name="Ettema T.J."/>
        </authorList>
    </citation>
    <scope>NUCLEOTIDE SEQUENCE</scope>
</reference>
<gene>
    <name evidence="1" type="ORF">LCGC14_1174920</name>
</gene>
<proteinExistence type="predicted"/>
<evidence type="ECO:0000313" key="1">
    <source>
        <dbReference type="EMBL" id="KKM96755.1"/>
    </source>
</evidence>
<name>A0A0F9P6U4_9ZZZZ</name>
<accession>A0A0F9P6U4</accession>
<protein>
    <submittedName>
        <fullName evidence="1">Uncharacterized protein</fullName>
    </submittedName>
</protein>
<sequence>MADKRERGGCFGCSLSTPMFSWTIHHRMNVTCGRRVYGLLAHDDPFPELDECEHRPNARKEAPEWLTKGTF</sequence>
<comment type="caution">
    <text evidence="1">The sequence shown here is derived from an EMBL/GenBank/DDBJ whole genome shotgun (WGS) entry which is preliminary data.</text>
</comment>
<dbReference type="AlphaFoldDB" id="A0A0F9P6U4"/>
<organism evidence="1">
    <name type="scientific">marine sediment metagenome</name>
    <dbReference type="NCBI Taxonomy" id="412755"/>
    <lineage>
        <taxon>unclassified sequences</taxon>
        <taxon>metagenomes</taxon>
        <taxon>ecological metagenomes</taxon>
    </lineage>
</organism>